<dbReference type="EMBL" id="JABAIV010000001">
    <property type="protein sequence ID" value="NNG22361.1"/>
    <property type="molecule type" value="Genomic_DNA"/>
</dbReference>
<comment type="caution">
    <text evidence="1">The sequence shown here is derived from an EMBL/GenBank/DDBJ whole genome shotgun (WGS) entry which is preliminary data.</text>
</comment>
<sequence>MTSSDFLLRYASVTTALFEHIEHDMLALASAFIDDDEPSSMPFQGALWPYGPLSMNIPLT</sequence>
<name>A0A7Y2NZD5_9BURK</name>
<accession>A0A7Y2NZD5</accession>
<dbReference type="Proteomes" id="UP000533905">
    <property type="component" value="Unassembled WGS sequence"/>
</dbReference>
<protein>
    <submittedName>
        <fullName evidence="1">Uncharacterized protein</fullName>
    </submittedName>
</protein>
<keyword evidence="2" id="KW-1185">Reference proteome</keyword>
<organism evidence="1 2">
    <name type="scientific">Telluria aromaticivorans</name>
    <dbReference type="NCBI Taxonomy" id="2725995"/>
    <lineage>
        <taxon>Bacteria</taxon>
        <taxon>Pseudomonadati</taxon>
        <taxon>Pseudomonadota</taxon>
        <taxon>Betaproteobacteria</taxon>
        <taxon>Burkholderiales</taxon>
        <taxon>Oxalobacteraceae</taxon>
        <taxon>Telluria group</taxon>
        <taxon>Telluria</taxon>
    </lineage>
</organism>
<proteinExistence type="predicted"/>
<reference evidence="1 2" key="1">
    <citation type="submission" date="2020-04" db="EMBL/GenBank/DDBJ databases">
        <title>Massilia sp. nov., a cold adapted bacteria isolated from Arctic soil.</title>
        <authorList>
            <person name="Son J."/>
            <person name="Ka J.-O."/>
        </authorList>
    </citation>
    <scope>NUCLEOTIDE SEQUENCE [LARGE SCALE GENOMIC DNA]</scope>
    <source>
        <strain evidence="1 2">ML15P13</strain>
    </source>
</reference>
<dbReference type="RefSeq" id="WP_171079747.1">
    <property type="nucleotide sequence ID" value="NZ_JABAIV010000001.1"/>
</dbReference>
<gene>
    <name evidence="1" type="ORF">HGB41_05025</name>
</gene>
<dbReference type="AlphaFoldDB" id="A0A7Y2NZD5"/>
<evidence type="ECO:0000313" key="1">
    <source>
        <dbReference type="EMBL" id="NNG22361.1"/>
    </source>
</evidence>
<evidence type="ECO:0000313" key="2">
    <source>
        <dbReference type="Proteomes" id="UP000533905"/>
    </source>
</evidence>